<dbReference type="HOGENOM" id="CLU_2888759_0_0_1"/>
<protein>
    <recommendedName>
        <fullName evidence="4">Secreted peptide</fullName>
    </recommendedName>
</protein>
<keyword evidence="3" id="KW-1185">Reference proteome</keyword>
<evidence type="ECO:0000313" key="2">
    <source>
        <dbReference type="EMBL" id="ERN01894.1"/>
    </source>
</evidence>
<dbReference type="Gramene" id="ERN01894">
    <property type="protein sequence ID" value="ERN01894"/>
    <property type="gene ID" value="AMTR_s00089p00155310"/>
</dbReference>
<evidence type="ECO:0000313" key="3">
    <source>
        <dbReference type="Proteomes" id="UP000017836"/>
    </source>
</evidence>
<gene>
    <name evidence="2" type="ORF">AMTR_s00089p00155310</name>
</gene>
<dbReference type="AlphaFoldDB" id="W1P2L1"/>
<dbReference type="Proteomes" id="UP000017836">
    <property type="component" value="Unassembled WGS sequence"/>
</dbReference>
<reference evidence="3" key="1">
    <citation type="journal article" date="2013" name="Science">
        <title>The Amborella genome and the evolution of flowering plants.</title>
        <authorList>
            <consortium name="Amborella Genome Project"/>
        </authorList>
    </citation>
    <scope>NUCLEOTIDE SEQUENCE [LARGE SCALE GENOMIC DNA]</scope>
</reference>
<feature type="signal peptide" evidence="1">
    <location>
        <begin position="1"/>
        <end position="27"/>
    </location>
</feature>
<organism evidence="2 3">
    <name type="scientific">Amborella trichopoda</name>
    <dbReference type="NCBI Taxonomy" id="13333"/>
    <lineage>
        <taxon>Eukaryota</taxon>
        <taxon>Viridiplantae</taxon>
        <taxon>Streptophyta</taxon>
        <taxon>Embryophyta</taxon>
        <taxon>Tracheophyta</taxon>
        <taxon>Spermatophyta</taxon>
        <taxon>Magnoliopsida</taxon>
        <taxon>Amborellales</taxon>
        <taxon>Amborellaceae</taxon>
        <taxon>Amborella</taxon>
    </lineage>
</organism>
<sequence>MSGVVVDAAATILLCALHLLLLCIVECAPQGAEVLRFPGFDGDLPSKHYAGLVLLSFFFRLAS</sequence>
<feature type="chain" id="PRO_5004807031" description="Secreted peptide" evidence="1">
    <location>
        <begin position="28"/>
        <end position="63"/>
    </location>
</feature>
<evidence type="ECO:0000256" key="1">
    <source>
        <dbReference type="SAM" id="SignalP"/>
    </source>
</evidence>
<evidence type="ECO:0008006" key="4">
    <source>
        <dbReference type="Google" id="ProtNLM"/>
    </source>
</evidence>
<accession>W1P2L1</accession>
<keyword evidence="1" id="KW-0732">Signal</keyword>
<dbReference type="EMBL" id="KI394680">
    <property type="protein sequence ID" value="ERN01894.1"/>
    <property type="molecule type" value="Genomic_DNA"/>
</dbReference>
<name>W1P2L1_AMBTC</name>
<proteinExistence type="predicted"/>